<feature type="region of interest" description="Disordered" evidence="1">
    <location>
        <begin position="403"/>
        <end position="448"/>
    </location>
</feature>
<evidence type="ECO:0000259" key="2">
    <source>
        <dbReference type="Pfam" id="PF15783"/>
    </source>
</evidence>
<dbReference type="GO" id="GO:0005739">
    <property type="term" value="C:mitochondrion"/>
    <property type="evidence" value="ECO:0007669"/>
    <property type="project" value="TreeGrafter"/>
</dbReference>
<feature type="compositionally biased region" description="Low complexity" evidence="1">
    <location>
        <begin position="1422"/>
        <end position="1433"/>
    </location>
</feature>
<organism evidence="3">
    <name type="scientific">Ailuropoda melanoleuca</name>
    <name type="common">Giant panda</name>
    <dbReference type="NCBI Taxonomy" id="9646"/>
    <lineage>
        <taxon>Eukaryota</taxon>
        <taxon>Metazoa</taxon>
        <taxon>Chordata</taxon>
        <taxon>Craniata</taxon>
        <taxon>Vertebrata</taxon>
        <taxon>Euteleostomi</taxon>
        <taxon>Mammalia</taxon>
        <taxon>Eutheria</taxon>
        <taxon>Laurasiatheria</taxon>
        <taxon>Carnivora</taxon>
        <taxon>Caniformia</taxon>
        <taxon>Ursidae</taxon>
        <taxon>Ailuropoda</taxon>
    </lineage>
</organism>
<feature type="domain" description="Fibrous sheath-interacting protein 2 C-terminal" evidence="2">
    <location>
        <begin position="569"/>
        <end position="1440"/>
    </location>
</feature>
<feature type="compositionally biased region" description="Polar residues" evidence="1">
    <location>
        <begin position="1397"/>
        <end position="1406"/>
    </location>
</feature>
<feature type="region of interest" description="Disordered" evidence="1">
    <location>
        <begin position="1397"/>
        <end position="1446"/>
    </location>
</feature>
<feature type="compositionally biased region" description="Basic and acidic residues" evidence="1">
    <location>
        <begin position="259"/>
        <end position="282"/>
    </location>
</feature>
<feature type="compositionally biased region" description="Basic and acidic residues" evidence="1">
    <location>
        <begin position="290"/>
        <end position="325"/>
    </location>
</feature>
<feature type="compositionally biased region" description="Basic and acidic residues" evidence="1">
    <location>
        <begin position="539"/>
        <end position="554"/>
    </location>
</feature>
<feature type="region of interest" description="Disordered" evidence="1">
    <location>
        <begin position="212"/>
        <end position="357"/>
    </location>
</feature>
<feature type="domain" description="Fibrous sheath-interacting protein 2 C-terminal" evidence="2">
    <location>
        <begin position="12"/>
        <end position="130"/>
    </location>
</feature>
<dbReference type="EMBL" id="GL192610">
    <property type="protein sequence ID" value="EFB26852.1"/>
    <property type="molecule type" value="Genomic_DNA"/>
</dbReference>
<evidence type="ECO:0000313" key="3">
    <source>
        <dbReference type="EMBL" id="EFB26852.1"/>
    </source>
</evidence>
<dbReference type="Pfam" id="PF15783">
    <property type="entry name" value="FSIP2"/>
    <property type="match status" value="2"/>
</dbReference>
<accession>D2H9U4</accession>
<proteinExistence type="predicted"/>
<feature type="compositionally biased region" description="Polar residues" evidence="1">
    <location>
        <begin position="559"/>
        <end position="571"/>
    </location>
</feature>
<evidence type="ECO:0000256" key="1">
    <source>
        <dbReference type="SAM" id="MobiDB-lite"/>
    </source>
</evidence>
<dbReference type="InParanoid" id="D2H9U4"/>
<dbReference type="InterPro" id="IPR038891">
    <property type="entry name" value="FSIP2"/>
</dbReference>
<feature type="region of interest" description="Disordered" evidence="1">
    <location>
        <begin position="539"/>
        <end position="571"/>
    </location>
</feature>
<dbReference type="PANTHER" id="PTHR21856">
    <property type="entry name" value="FIBROUS SHEATH-INTERACTING PROTEIN 2"/>
    <property type="match status" value="1"/>
</dbReference>
<dbReference type="InterPro" id="IPR031554">
    <property type="entry name" value="FSIP2_C"/>
</dbReference>
<feature type="compositionally biased region" description="Basic and acidic residues" evidence="1">
    <location>
        <begin position="421"/>
        <end position="436"/>
    </location>
</feature>
<protein>
    <recommendedName>
        <fullName evidence="2">Fibrous sheath-interacting protein 2 C-terminal domain-containing protein</fullName>
    </recommendedName>
</protein>
<feature type="compositionally biased region" description="Basic and acidic residues" evidence="1">
    <location>
        <begin position="212"/>
        <end position="235"/>
    </location>
</feature>
<gene>
    <name evidence="3" type="ORF">PANDA_007126</name>
</gene>
<sequence length="1446" mass="160878">ISEKDPMGMAIRFANALIGEFRKSKIKVLANSGETFSLPPIDKETVNKVSDSVYDEVIEMYGSNNVQKDDRSNIVIEMIAALANKAISAFKIQPLFSGDWSSTFFSFLNVDDIIQRVQHLPYNTFTKINRSVKESPVFSLEKLPTLTPLTSGLKDITDTLKIGRGALHGKENFRKEETSMKTGSIQKPICTTITSIMKCELTTLASGLVGDVADKKKGDGKKKDRSVGKKNEKASKVTSPKTNVESEDTRGPDLNMAPRKNESKKKDTLDIKEEKRQGDEVYQHLSSATDDTKNKKVVLEPDLKIDKKKSDKKRGSSLEKDDRPSELPSLKSKVRNGKIQEKRRDSPGVTDDKQISHLKHVQNFTESIYRNVLEIPPFQGPVDDSKSPDPLGDKAVYVTQADGKDFAQPASTNPAKYNAPAKEEENKKSKDKEIKSKPSKPNNPPENNCGIFPANFLEDVLSEIVNKLVFNSSLGRDDACPNVTKNVNQAELCDTAMKLIDSLLKEFSDAQIKVWSPGQGSQFLPSANKVSSVHNVPLRQKEPSVDKAPQEKKMAAPTKTASSDESPSMANIPSSDKMLVNKIVHSSICNILQEYRSQDSIYKDINSNGENLARKLASAVIEEIFQHQLNLLLYDEVLAAACLPLESKKVMKKVHKVVQTACKECQTSSPYTIMLPYEFLESIIASLLSKIFSTVANAETEISEDNLHTELDFLQLKLVSTIMTEISKDKDMIVQYVESLHPNDDEIIQLVVQTIYNNLLPQFGSQESIQNCVSSGCKILSETVVNLVVQEVTGNQLQNYFSGELTPHQCTEVDSVVENILKDVIQTTEVSRRQPSQAYKLPFHIVEEIAVNFLSKLLSMFPKVDKKQNNSLNAEMQTIISKILSSFQEYLSKSQIIVVPQATESPTVSLADSTSIEKVVTSVYTSVLRRSGSHISVYKDLMGKSNVLSDIIGLLMVKEISNSEFHPQVKEEASSSELVLEAVKIMEKVVKIIDDLKSKKKLSTTKETVLDARFLEEMLALFLAKLVRLPSASGRDAKNLSKSEVNKIAFQLTKAVTAEISRNNISVAAANPEETFLSPESIEIISQIVDSVYNQVLQQSGTDEELYYDMKGTNNVFPKEVASLLVSKVSSCPLEIISPKDSQADLFGDLDLSRIVEKVHEHAVKRGPELEQKELGQDLSEEEFPIKIIPHRGKQAINIDPNIVAEHLGVISIKTQPLEKLQLECLTRTGCSIEALRRLSLSGRSHSMSIPDAGKKKRERRISLDEVGRLNIKPLETASRNSFQNLIKPDITKVELLKDVHSKKDLIIRLVTHDINQDVSENKVEEGLTSDEDEVVLQDVVKEELPEGPFEDQVKEDMKPITSTVAFPTPPKSKRNLKKFLSLGKCCQSRSTVTITNTEASPNQWTESEETQRRTVSNADVTTSRSSTGTDSSFWERKTQLSVSDK</sequence>
<name>D2H9U4_AILME</name>
<feature type="compositionally biased region" description="Basic and acidic residues" evidence="1">
    <location>
        <begin position="1434"/>
        <end position="1446"/>
    </location>
</feature>
<feature type="non-terminal residue" evidence="3">
    <location>
        <position position="1"/>
    </location>
</feature>
<dbReference type="PANTHER" id="PTHR21856:SF7">
    <property type="entry name" value="FIBROUS SHEATH-INTERACTING PROTEIN 2"/>
    <property type="match status" value="1"/>
</dbReference>
<feature type="non-terminal residue" evidence="3">
    <location>
        <position position="1446"/>
    </location>
</feature>
<reference evidence="3" key="1">
    <citation type="journal article" date="2010" name="Nature">
        <title>The sequence and de novo assembly of the giant panda genome.</title>
        <authorList>
            <person name="Li R."/>
            <person name="Fan W."/>
            <person name="Tian G."/>
            <person name="Zhu H."/>
            <person name="He L."/>
            <person name="Cai J."/>
            <person name="Huang Q."/>
            <person name="Cai Q."/>
            <person name="Li B."/>
            <person name="Bai Y."/>
            <person name="Zhang Z."/>
            <person name="Zhang Y."/>
            <person name="Wang W."/>
            <person name="Li J."/>
            <person name="Wei F."/>
            <person name="Li H."/>
            <person name="Jian M."/>
            <person name="Li J."/>
            <person name="Zhang Z."/>
            <person name="Nielsen R."/>
            <person name="Li D."/>
            <person name="Gu W."/>
            <person name="Yang Z."/>
            <person name="Xuan Z."/>
            <person name="Ryder O.A."/>
            <person name="Leung F.C."/>
            <person name="Zhou Y."/>
            <person name="Cao J."/>
            <person name="Sun X."/>
            <person name="Fu Y."/>
            <person name="Fang X."/>
            <person name="Guo X."/>
            <person name="Wang B."/>
            <person name="Hou R."/>
            <person name="Shen F."/>
            <person name="Mu B."/>
            <person name="Ni P."/>
            <person name="Lin R."/>
            <person name="Qian W."/>
            <person name="Wang G."/>
            <person name="Yu C."/>
            <person name="Nie W."/>
            <person name="Wang J."/>
            <person name="Wu Z."/>
            <person name="Liang H."/>
            <person name="Min J."/>
            <person name="Wu Q."/>
            <person name="Cheng S."/>
            <person name="Ruan J."/>
            <person name="Wang M."/>
            <person name="Shi Z."/>
            <person name="Wen M."/>
            <person name="Liu B."/>
            <person name="Ren X."/>
            <person name="Zheng H."/>
            <person name="Dong D."/>
            <person name="Cook K."/>
            <person name="Shan G."/>
            <person name="Zhang H."/>
            <person name="Kosiol C."/>
            <person name="Xie X."/>
            <person name="Lu Z."/>
            <person name="Zheng H."/>
            <person name="Li Y."/>
            <person name="Steiner C.C."/>
            <person name="Lam T.T."/>
            <person name="Lin S."/>
            <person name="Zhang Q."/>
            <person name="Li G."/>
            <person name="Tian J."/>
            <person name="Gong T."/>
            <person name="Liu H."/>
            <person name="Zhang D."/>
            <person name="Fang L."/>
            <person name="Ye C."/>
            <person name="Zhang J."/>
            <person name="Hu W."/>
            <person name="Xu A."/>
            <person name="Ren Y."/>
            <person name="Zhang G."/>
            <person name="Bruford M.W."/>
            <person name="Li Q."/>
            <person name="Ma L."/>
            <person name="Guo Y."/>
            <person name="An N."/>
            <person name="Hu Y."/>
            <person name="Zheng Y."/>
            <person name="Shi Y."/>
            <person name="Li Z."/>
            <person name="Liu Q."/>
            <person name="Chen Y."/>
            <person name="Zhao J."/>
            <person name="Qu N."/>
            <person name="Zhao S."/>
            <person name="Tian F."/>
            <person name="Wang X."/>
            <person name="Wang H."/>
            <person name="Xu L."/>
            <person name="Liu X."/>
            <person name="Vinar T."/>
            <person name="Wang Y."/>
            <person name="Lam T.W."/>
            <person name="Yiu S.M."/>
            <person name="Liu S."/>
            <person name="Zhang H."/>
            <person name="Li D."/>
            <person name="Huang Y."/>
            <person name="Wang X."/>
            <person name="Yang G."/>
            <person name="Jiang Z."/>
            <person name="Wang J."/>
            <person name="Qin N."/>
            <person name="Li L."/>
            <person name="Li J."/>
            <person name="Bolund L."/>
            <person name="Kristiansen K."/>
            <person name="Wong G.K."/>
            <person name="Olson M."/>
            <person name="Zhang X."/>
            <person name="Li S."/>
            <person name="Yang H."/>
            <person name="Wang J."/>
            <person name="Wang J."/>
        </authorList>
    </citation>
    <scope>NUCLEOTIDE SEQUENCE [LARGE SCALE GENOMIC DNA]</scope>
</reference>
<feature type="compositionally biased region" description="Basic and acidic residues" evidence="1">
    <location>
        <begin position="338"/>
        <end position="355"/>
    </location>
</feature>